<organism evidence="5 6">
    <name type="scientific">Paenibacillus solisilvae</name>
    <dbReference type="NCBI Taxonomy" id="2486751"/>
    <lineage>
        <taxon>Bacteria</taxon>
        <taxon>Bacillati</taxon>
        <taxon>Bacillota</taxon>
        <taxon>Bacilli</taxon>
        <taxon>Bacillales</taxon>
        <taxon>Paenibacillaceae</taxon>
        <taxon>Paenibacillus</taxon>
    </lineage>
</organism>
<dbReference type="Gene3D" id="6.10.250.3370">
    <property type="match status" value="1"/>
</dbReference>
<feature type="domain" description="Aerobactin siderophore biosynthesis IucA/IucC-like C-terminal" evidence="4">
    <location>
        <begin position="413"/>
        <end position="568"/>
    </location>
</feature>
<dbReference type="PANTHER" id="PTHR34384:SF5">
    <property type="entry name" value="L-2,3-DIAMINOPROPANOATE--CITRATE LIGASE"/>
    <property type="match status" value="1"/>
</dbReference>
<dbReference type="EMBL" id="JBHSOW010000102">
    <property type="protein sequence ID" value="MFC5652655.1"/>
    <property type="molecule type" value="Genomic_DNA"/>
</dbReference>
<evidence type="ECO:0000256" key="2">
    <source>
        <dbReference type="ARBA" id="ARBA00007832"/>
    </source>
</evidence>
<evidence type="ECO:0000259" key="3">
    <source>
        <dbReference type="Pfam" id="PF04183"/>
    </source>
</evidence>
<dbReference type="Pfam" id="PF06276">
    <property type="entry name" value="FhuF"/>
    <property type="match status" value="1"/>
</dbReference>
<dbReference type="RefSeq" id="WP_379191313.1">
    <property type="nucleotide sequence ID" value="NZ_JBHSOW010000102.1"/>
</dbReference>
<protein>
    <submittedName>
        <fullName evidence="5">IucA/IucC family protein</fullName>
    </submittedName>
</protein>
<dbReference type="InterPro" id="IPR022770">
    <property type="entry name" value="IucA/IucC-like_C"/>
</dbReference>
<comment type="caution">
    <text evidence="5">The sequence shown here is derived from an EMBL/GenBank/DDBJ whole genome shotgun (WGS) entry which is preliminary data.</text>
</comment>
<accession>A0ABW0W474</accession>
<proteinExistence type="inferred from homology"/>
<evidence type="ECO:0000256" key="1">
    <source>
        <dbReference type="ARBA" id="ARBA00004924"/>
    </source>
</evidence>
<comment type="similarity">
    <text evidence="2">Belongs to the IucA/IucC family.</text>
</comment>
<dbReference type="Pfam" id="PF04183">
    <property type="entry name" value="IucA_IucC"/>
    <property type="match status" value="1"/>
</dbReference>
<reference evidence="6" key="1">
    <citation type="journal article" date="2019" name="Int. J. Syst. Evol. Microbiol.">
        <title>The Global Catalogue of Microorganisms (GCM) 10K type strain sequencing project: providing services to taxonomists for standard genome sequencing and annotation.</title>
        <authorList>
            <consortium name="The Broad Institute Genomics Platform"/>
            <consortium name="The Broad Institute Genome Sequencing Center for Infectious Disease"/>
            <person name="Wu L."/>
            <person name="Ma J."/>
        </authorList>
    </citation>
    <scope>NUCLEOTIDE SEQUENCE [LARGE SCALE GENOMIC DNA]</scope>
    <source>
        <strain evidence="6">CGMCC 1.3240</strain>
    </source>
</reference>
<keyword evidence="6" id="KW-1185">Reference proteome</keyword>
<comment type="pathway">
    <text evidence="1">Siderophore biosynthesis.</text>
</comment>
<gene>
    <name evidence="5" type="ORF">ACFPYJ_26760</name>
</gene>
<dbReference type="InterPro" id="IPR007310">
    <property type="entry name" value="Aerobactin_biosyn_IucA/IucC_N"/>
</dbReference>
<feature type="domain" description="Aerobactin siderophore biosynthesis IucA/IucC N-terminal" evidence="3">
    <location>
        <begin position="159"/>
        <end position="385"/>
    </location>
</feature>
<sequence>MLQQQTKDFNSVRSVELAEKATIRALLNSYLREIGITDPRVEKSAEAYSLPGQGEMFVVNLPSIGKTILGAMTYYSLIGQHTYGAAFHEIIAPGSLPSIDSHGIIGLLLEEMSQRQASDQREAHLTIMKARIENSIGKMSRYIEHYFSSREAQADKRLDFIRSEQSLYYGHPFHPYPKCSEGFADGDLETYSPEMGASFQLHYMAIRKEYISEDWLDGAAQALPSHAAAYAENQFDGNLREFALIPMHPWQANYVMQLPEVQAMMDQSAMIDLGLLGPAVYPTSSVRTVWEPVGGYGYKLPLHVRITNLVRENTPEQLQRTLDAAKVIHRIKNDLNTDYFQILSETGSSSVRFATHSEDWSSSFAVLYRPITVPQASTFVMASLLESYPGEEEPKLIQVIRQSNQGRLPDLLHWLDKYLKISMLPLLRILAGKGISFEAHLQNSLLSMKNGLPDCWYVRDLEGVSIDRIKAAEAGWIHTLISDQSPVLYEESEAWHRTKYYYFVNHLGSLIHTLAVYRQEGEEHCWSVVRQLLEQEKTRAGARLLAYIDDLLLLDYLPAKANFTSCFLSRGETPWYVHIPNPIKGEHS</sequence>
<dbReference type="InterPro" id="IPR037455">
    <property type="entry name" value="LucA/IucC-like"/>
</dbReference>
<evidence type="ECO:0000259" key="4">
    <source>
        <dbReference type="Pfam" id="PF06276"/>
    </source>
</evidence>
<dbReference type="Gene3D" id="1.10.510.40">
    <property type="match status" value="1"/>
</dbReference>
<evidence type="ECO:0000313" key="6">
    <source>
        <dbReference type="Proteomes" id="UP001596047"/>
    </source>
</evidence>
<dbReference type="PANTHER" id="PTHR34384">
    <property type="entry name" value="L-2,3-DIAMINOPROPANOATE--CITRATE LIGASE"/>
    <property type="match status" value="1"/>
</dbReference>
<name>A0ABW0W474_9BACL</name>
<evidence type="ECO:0000313" key="5">
    <source>
        <dbReference type="EMBL" id="MFC5652655.1"/>
    </source>
</evidence>
<dbReference type="Proteomes" id="UP001596047">
    <property type="component" value="Unassembled WGS sequence"/>
</dbReference>